<proteinExistence type="predicted"/>
<dbReference type="VEuPathDB" id="PlasmoDB:PmUG01_14058700"/>
<dbReference type="GO" id="GO:0032040">
    <property type="term" value="C:small-subunit processome"/>
    <property type="evidence" value="ECO:0007669"/>
    <property type="project" value="TreeGrafter"/>
</dbReference>
<feature type="region of interest" description="Disordered" evidence="6">
    <location>
        <begin position="179"/>
        <end position="216"/>
    </location>
</feature>
<comment type="subcellular location">
    <subcellularLocation>
        <location evidence="1">Nucleus</location>
        <location evidence="1">Nucleolus</location>
    </subcellularLocation>
</comment>
<evidence type="ECO:0000313" key="8">
    <source>
        <dbReference type="Proteomes" id="UP000219799"/>
    </source>
</evidence>
<evidence type="ECO:0000256" key="4">
    <source>
        <dbReference type="ARBA" id="ARBA00022737"/>
    </source>
</evidence>
<keyword evidence="5" id="KW-0539">Nucleus</keyword>
<dbReference type="InterPro" id="IPR045161">
    <property type="entry name" value="Utp18"/>
</dbReference>
<dbReference type="EMBL" id="LT594502">
    <property type="protein sequence ID" value="SBT80921.1"/>
    <property type="molecule type" value="Genomic_DNA"/>
</dbReference>
<protein>
    <recommendedName>
        <fullName evidence="9">WD repeat-containing protein</fullName>
    </recommendedName>
</protein>
<evidence type="ECO:0000256" key="6">
    <source>
        <dbReference type="SAM" id="MobiDB-lite"/>
    </source>
</evidence>
<evidence type="ECO:0000256" key="5">
    <source>
        <dbReference type="ARBA" id="ARBA00023242"/>
    </source>
</evidence>
<feature type="region of interest" description="Disordered" evidence="6">
    <location>
        <begin position="61"/>
        <end position="92"/>
    </location>
</feature>
<dbReference type="PANTHER" id="PTHR18359">
    <property type="entry name" value="WD-REPEAT PROTEIN-RELATED"/>
    <property type="match status" value="1"/>
</dbReference>
<feature type="compositionally biased region" description="Acidic residues" evidence="6">
    <location>
        <begin position="20"/>
        <end position="31"/>
    </location>
</feature>
<keyword evidence="3" id="KW-0853">WD repeat</keyword>
<dbReference type="InterPro" id="IPR015943">
    <property type="entry name" value="WD40/YVTN_repeat-like_dom_sf"/>
</dbReference>
<evidence type="ECO:0000256" key="3">
    <source>
        <dbReference type="ARBA" id="ARBA00022574"/>
    </source>
</evidence>
<feature type="compositionally biased region" description="Low complexity" evidence="6">
    <location>
        <begin position="67"/>
        <end position="80"/>
    </location>
</feature>
<keyword evidence="2" id="KW-0698">rRNA processing</keyword>
<dbReference type="Proteomes" id="UP000219799">
    <property type="component" value="Chromosome 14"/>
</dbReference>
<keyword evidence="4" id="KW-0677">Repeat</keyword>
<name>A0A1C3L2W3_PLAMA</name>
<dbReference type="Gene3D" id="2.130.10.10">
    <property type="entry name" value="YVTN repeat-like/Quinoprotein amine dehydrogenase"/>
    <property type="match status" value="1"/>
</dbReference>
<organism evidence="7 8">
    <name type="scientific">Plasmodium malariae</name>
    <dbReference type="NCBI Taxonomy" id="5858"/>
    <lineage>
        <taxon>Eukaryota</taxon>
        <taxon>Sar</taxon>
        <taxon>Alveolata</taxon>
        <taxon>Apicomplexa</taxon>
        <taxon>Aconoidasida</taxon>
        <taxon>Haemosporida</taxon>
        <taxon>Plasmodiidae</taxon>
        <taxon>Plasmodium</taxon>
        <taxon>Plasmodium (Plasmodium)</taxon>
    </lineage>
</organism>
<dbReference type="SUPFAM" id="SSF50978">
    <property type="entry name" value="WD40 repeat-like"/>
    <property type="match status" value="1"/>
</dbReference>
<sequence length="603" mass="71411">MNYSIFEGDDFIITESFSSNDDDDDDDENEEKQEKQEKLEKKKRKIIKDKNNLTAKINKDIFKAQDNNNNNKLQKNFPNNDDVNDATSTREDESYEIKNNGHLHKEVNSNNETEDYFNFENYLHSANDIYEIGGEKEGNNKKVRKKVGKGSNKVWYDSDDDVEDGWVDQIENEMKEIQLEGEEVCEEIDEEDEKDEKDEEDEEDRSDNFVEENELEENNLIKNEEKENIFEEYIENVQVEDFEKDENDTSSKLITDDIYVFDDKAVDSHIRYKRRRNKVNEKNIFLKYHLQNFTFSHVDEKKIKQIVTVPKKNLILPVYNYNLYILQYKDKQLNISKKISLNRPIKYAEEYNGNVYMLSRDNFSRNYNLEKGIVYKNRIHDMPRTSKPKEIKFFDNNNSDNNKEDLNTHIFSLSFSGCGKINVYDSRCYETIKTFEMDSKYIGMNFHKRTNSLFAIDNKGYLYNWCLNTNKLVNKLVDNYSIFPSFLNVYNDYLVTCSYNGFLNLFNINNLNEPIKSFKNLTLRIDNAIFNPSHNCLLYYTSLLKNGIKIIDLKTNYIYCNVPWFYSNKKCNVYAANFFNNGNSLCFAVKPTSFYVYDILSSD</sequence>
<dbReference type="GO" id="GO:0034388">
    <property type="term" value="C:Pwp2p-containing subcomplex of 90S preribosome"/>
    <property type="evidence" value="ECO:0007669"/>
    <property type="project" value="TreeGrafter"/>
</dbReference>
<dbReference type="PANTHER" id="PTHR18359:SF0">
    <property type="entry name" value="U3 SMALL NUCLEOLAR RNA-ASSOCIATED PROTEIN 18 HOMOLOG"/>
    <property type="match status" value="1"/>
</dbReference>
<evidence type="ECO:0008006" key="9">
    <source>
        <dbReference type="Google" id="ProtNLM"/>
    </source>
</evidence>
<dbReference type="InterPro" id="IPR036322">
    <property type="entry name" value="WD40_repeat_dom_sf"/>
</dbReference>
<accession>A0A1C3L2W3</accession>
<evidence type="ECO:0000256" key="2">
    <source>
        <dbReference type="ARBA" id="ARBA00022552"/>
    </source>
</evidence>
<dbReference type="AlphaFoldDB" id="A0A1C3L2W3"/>
<evidence type="ECO:0000256" key="1">
    <source>
        <dbReference type="ARBA" id="ARBA00004604"/>
    </source>
</evidence>
<evidence type="ECO:0000313" key="7">
    <source>
        <dbReference type="EMBL" id="SBT80921.1"/>
    </source>
</evidence>
<dbReference type="GO" id="GO:0006364">
    <property type="term" value="P:rRNA processing"/>
    <property type="evidence" value="ECO:0007669"/>
    <property type="project" value="UniProtKB-KW"/>
</dbReference>
<gene>
    <name evidence="7" type="primary">PmlGA01_140042100</name>
    <name evidence="7" type="ORF">PMLGA01_140042100</name>
</gene>
<reference evidence="7 8" key="1">
    <citation type="submission" date="2016-06" db="EMBL/GenBank/DDBJ databases">
        <authorList>
            <consortium name="Pathogen Informatics"/>
        </authorList>
    </citation>
    <scope>NUCLEOTIDE SEQUENCE [LARGE SCALE GENOMIC DNA]</scope>
    <source>
        <strain evidence="7">PmlGA01</strain>
    </source>
</reference>
<feature type="region of interest" description="Disordered" evidence="6">
    <location>
        <begin position="1"/>
        <end position="43"/>
    </location>
</feature>